<dbReference type="OrthoDB" id="534666at2759"/>
<dbReference type="Gene3D" id="1.10.1370.40">
    <property type="match status" value="1"/>
</dbReference>
<dbReference type="PANTHER" id="PTHR11804:SF84">
    <property type="entry name" value="SACCHAROLYSIN"/>
    <property type="match status" value="1"/>
</dbReference>
<dbReference type="AlphaFoldDB" id="W9IUU0"/>
<evidence type="ECO:0000256" key="6">
    <source>
        <dbReference type="RuleBase" id="RU003435"/>
    </source>
</evidence>
<keyword evidence="3 6" id="KW-0378">Hydrolase</keyword>
<dbReference type="EMBL" id="JH717841">
    <property type="protein sequence ID" value="EWY97090.1"/>
    <property type="molecule type" value="Genomic_DNA"/>
</dbReference>
<comment type="similarity">
    <text evidence="6">Belongs to the peptidase M3 family.</text>
</comment>
<evidence type="ECO:0000313" key="9">
    <source>
        <dbReference type="Proteomes" id="UP000030753"/>
    </source>
</evidence>
<dbReference type="InterPro" id="IPR045090">
    <property type="entry name" value="Pept_M3A_M3B"/>
</dbReference>
<name>W9IUU0_FUSOX</name>
<evidence type="ECO:0000256" key="4">
    <source>
        <dbReference type="ARBA" id="ARBA00022833"/>
    </source>
</evidence>
<comment type="cofactor">
    <cofactor evidence="6">
        <name>Zn(2+)</name>
        <dbReference type="ChEBI" id="CHEBI:29105"/>
    </cofactor>
    <text evidence="6">Binds 1 zinc ion.</text>
</comment>
<dbReference type="GO" id="GO:0046872">
    <property type="term" value="F:metal ion binding"/>
    <property type="evidence" value="ECO:0007669"/>
    <property type="project" value="UniProtKB-UniRule"/>
</dbReference>
<dbReference type="HOGENOM" id="CLU_1156421_0_0_1"/>
<accession>W9IUU0</accession>
<dbReference type="InterPro" id="IPR001567">
    <property type="entry name" value="Pept_M3A_M3B_dom"/>
</dbReference>
<keyword evidence="4 6" id="KW-0862">Zinc</keyword>
<keyword evidence="5 6" id="KW-0482">Metalloprotease</keyword>
<evidence type="ECO:0000256" key="3">
    <source>
        <dbReference type="ARBA" id="ARBA00022801"/>
    </source>
</evidence>
<dbReference type="GO" id="GO:0006518">
    <property type="term" value="P:peptide metabolic process"/>
    <property type="evidence" value="ECO:0007669"/>
    <property type="project" value="TreeGrafter"/>
</dbReference>
<dbReference type="GO" id="GO:0005758">
    <property type="term" value="C:mitochondrial intermembrane space"/>
    <property type="evidence" value="ECO:0007669"/>
    <property type="project" value="TreeGrafter"/>
</dbReference>
<reference evidence="8 9" key="1">
    <citation type="submission" date="2011-06" db="EMBL/GenBank/DDBJ databases">
        <title>The Genome Sequence of Fusarium oxysporum FOSC 3-a.</title>
        <authorList>
            <consortium name="The Broad Institute Genome Sequencing Platform"/>
            <person name="Ma L.-J."/>
            <person name="Gale L.R."/>
            <person name="Schwartz D.C."/>
            <person name="Zhou S."/>
            <person name="Corby-Kistler H."/>
            <person name="Young S.K."/>
            <person name="Zeng Q."/>
            <person name="Gargeya S."/>
            <person name="Fitzgerald M."/>
            <person name="Haas B."/>
            <person name="Abouelleil A."/>
            <person name="Alvarado L."/>
            <person name="Arachchi H.M."/>
            <person name="Berlin A."/>
            <person name="Brown A."/>
            <person name="Chapman S.B."/>
            <person name="Chen Z."/>
            <person name="Dunbar C."/>
            <person name="Freedman E."/>
            <person name="Gearin G."/>
            <person name="Gellesch M."/>
            <person name="Goldberg J."/>
            <person name="Griggs A."/>
            <person name="Gujja S."/>
            <person name="Heiman D."/>
            <person name="Howarth C."/>
            <person name="Larson L."/>
            <person name="Lui A."/>
            <person name="MacDonald P.J.P."/>
            <person name="Mehta T."/>
            <person name="Montmayeur A."/>
            <person name="Murphy C."/>
            <person name="Neiman D."/>
            <person name="Pearson M."/>
            <person name="Priest M."/>
            <person name="Roberts A."/>
            <person name="Saif S."/>
            <person name="Shea T."/>
            <person name="Shenoy N."/>
            <person name="Sisk P."/>
            <person name="Stolte C."/>
            <person name="Sykes S."/>
            <person name="Wortman J."/>
            <person name="Nusbaum C."/>
            <person name="Birren B."/>
        </authorList>
    </citation>
    <scope>NUCLEOTIDE SEQUENCE [LARGE SCALE GENOMIC DNA]</scope>
    <source>
        <strain evidence="9">FOSC 3-a</strain>
    </source>
</reference>
<evidence type="ECO:0000259" key="7">
    <source>
        <dbReference type="Pfam" id="PF01432"/>
    </source>
</evidence>
<evidence type="ECO:0000256" key="1">
    <source>
        <dbReference type="ARBA" id="ARBA00022670"/>
    </source>
</evidence>
<dbReference type="Proteomes" id="UP000030753">
    <property type="component" value="Unassembled WGS sequence"/>
</dbReference>
<gene>
    <name evidence="8" type="ORF">FOYG_05572</name>
</gene>
<sequence length="240" mass="28151">MDLLSRDNKYKGNQNVNFQCGYLKHDGSRVYPATLLMCSFPPPAPSACTFLKHSQIISLFHELGHRIHDLLARTNHVAFHGHRSPPDFAESLSVILEKWCWMKPELKRLGLHYTRTDLHLKEKWLREHQGEELPPERIPDDMIKRLIEGYQVMRSLCYLRQMVYARFDMTVHHPKSHTELVNMDFTKVFIDLLEQLWLVCAPRPEDQGFPHADLGHLVSGYDAGYYSYLRRVELNLTIKQ</sequence>
<evidence type="ECO:0000313" key="8">
    <source>
        <dbReference type="EMBL" id="EWY97090.1"/>
    </source>
</evidence>
<evidence type="ECO:0000256" key="2">
    <source>
        <dbReference type="ARBA" id="ARBA00022723"/>
    </source>
</evidence>
<protein>
    <recommendedName>
        <fullName evidence="7">Peptidase M3A/M3B catalytic domain-containing protein</fullName>
    </recommendedName>
</protein>
<dbReference type="PANTHER" id="PTHR11804">
    <property type="entry name" value="PROTEASE M3 THIMET OLIGOPEPTIDASE-RELATED"/>
    <property type="match status" value="1"/>
</dbReference>
<keyword evidence="2 6" id="KW-0479">Metal-binding</keyword>
<organism evidence="8 9">
    <name type="scientific">Fusarium oxysporum NRRL 32931</name>
    <dbReference type="NCBI Taxonomy" id="660029"/>
    <lineage>
        <taxon>Eukaryota</taxon>
        <taxon>Fungi</taxon>
        <taxon>Dikarya</taxon>
        <taxon>Ascomycota</taxon>
        <taxon>Pezizomycotina</taxon>
        <taxon>Sordariomycetes</taxon>
        <taxon>Hypocreomycetidae</taxon>
        <taxon>Hypocreales</taxon>
        <taxon>Nectriaceae</taxon>
        <taxon>Fusarium</taxon>
        <taxon>Fusarium oxysporum species complex</taxon>
    </lineage>
</organism>
<feature type="domain" description="Peptidase M3A/M3B catalytic" evidence="7">
    <location>
        <begin position="1"/>
        <end position="229"/>
    </location>
</feature>
<dbReference type="Pfam" id="PF01432">
    <property type="entry name" value="Peptidase_M3"/>
    <property type="match status" value="1"/>
</dbReference>
<dbReference type="GO" id="GO:0006508">
    <property type="term" value="P:proteolysis"/>
    <property type="evidence" value="ECO:0007669"/>
    <property type="project" value="UniProtKB-KW"/>
</dbReference>
<evidence type="ECO:0000256" key="5">
    <source>
        <dbReference type="ARBA" id="ARBA00023049"/>
    </source>
</evidence>
<proteinExistence type="inferred from homology"/>
<dbReference type="GO" id="GO:0004222">
    <property type="term" value="F:metalloendopeptidase activity"/>
    <property type="evidence" value="ECO:0007669"/>
    <property type="project" value="InterPro"/>
</dbReference>
<keyword evidence="1 6" id="KW-0645">Protease</keyword>
<dbReference type="SUPFAM" id="SSF55486">
    <property type="entry name" value="Metalloproteases ('zincins'), catalytic domain"/>
    <property type="match status" value="1"/>
</dbReference>